<keyword evidence="1" id="KW-1133">Transmembrane helix</keyword>
<keyword evidence="5" id="KW-1185">Reference proteome</keyword>
<keyword evidence="1" id="KW-0472">Membrane</keyword>
<dbReference type="Gene3D" id="2.60.120.1440">
    <property type="match status" value="1"/>
</dbReference>
<dbReference type="AlphaFoldDB" id="A0A327WCT3"/>
<dbReference type="InterPro" id="IPR032508">
    <property type="entry name" value="FecR_C"/>
</dbReference>
<gene>
    <name evidence="4" type="ORF">CLV59_101473</name>
</gene>
<organism evidence="4 5">
    <name type="scientific">Chitinophaga dinghuensis</name>
    <dbReference type="NCBI Taxonomy" id="1539050"/>
    <lineage>
        <taxon>Bacteria</taxon>
        <taxon>Pseudomonadati</taxon>
        <taxon>Bacteroidota</taxon>
        <taxon>Chitinophagia</taxon>
        <taxon>Chitinophagales</taxon>
        <taxon>Chitinophagaceae</taxon>
        <taxon>Chitinophaga</taxon>
    </lineage>
</organism>
<sequence length="343" mass="38437">MDTEQIKILLERYNQGTCSPEEADIIEKWFENINRQQSIVMEEDALNLQLDEVKLLINEQIAPAPAVTIAPVAKVRKMKPWYTVAAAAVILAAGIFVYRNIGHTANTDTPPHIAANHTKKATRIIRNGFVEVSTPYGLTESFKLEDGSGICMNAGTRIRYPEHFSNNVRNIYLEEGEAVFEVAQNPNSSFVVYSGDLATTALGTAFNIRSYAHEDKITVALINGKVKVARTNNSKESTILMPSEQLNYNRVSLSMIKTSFSNPEAIIGWKKGILVFKNANFDDFATAIRNRFGVTVINHSDKTEWEYNGTFKQGEDLKEVMDVISDLKSIKYTIKNDTVYLKN</sequence>
<proteinExistence type="predicted"/>
<accession>A0A327WCT3</accession>
<dbReference type="Pfam" id="PF04773">
    <property type="entry name" value="FecR"/>
    <property type="match status" value="1"/>
</dbReference>
<feature type="transmembrane region" description="Helical" evidence="1">
    <location>
        <begin position="81"/>
        <end position="98"/>
    </location>
</feature>
<evidence type="ECO:0000256" key="1">
    <source>
        <dbReference type="SAM" id="Phobius"/>
    </source>
</evidence>
<reference evidence="4 5" key="1">
    <citation type="submission" date="2018-06" db="EMBL/GenBank/DDBJ databases">
        <title>Genomic Encyclopedia of Archaeal and Bacterial Type Strains, Phase II (KMG-II): from individual species to whole genera.</title>
        <authorList>
            <person name="Goeker M."/>
        </authorList>
    </citation>
    <scope>NUCLEOTIDE SEQUENCE [LARGE SCALE GENOMIC DNA]</scope>
    <source>
        <strain evidence="4 5">DSM 29821</strain>
    </source>
</reference>
<dbReference type="Proteomes" id="UP000249819">
    <property type="component" value="Unassembled WGS sequence"/>
</dbReference>
<dbReference type="PANTHER" id="PTHR30273:SF2">
    <property type="entry name" value="PROTEIN FECR"/>
    <property type="match status" value="1"/>
</dbReference>
<feature type="domain" description="FecR protein" evidence="2">
    <location>
        <begin position="132"/>
        <end position="227"/>
    </location>
</feature>
<evidence type="ECO:0000313" key="4">
    <source>
        <dbReference type="EMBL" id="RAJ87712.1"/>
    </source>
</evidence>
<dbReference type="Pfam" id="PF16344">
    <property type="entry name" value="FecR_C"/>
    <property type="match status" value="1"/>
</dbReference>
<protein>
    <submittedName>
        <fullName evidence="4">Ferric-dicitrate binding protein FerR (Iron transport regulator)</fullName>
    </submittedName>
</protein>
<dbReference type="InterPro" id="IPR006860">
    <property type="entry name" value="FecR"/>
</dbReference>
<evidence type="ECO:0000313" key="5">
    <source>
        <dbReference type="Proteomes" id="UP000249819"/>
    </source>
</evidence>
<dbReference type="OrthoDB" id="645173at2"/>
<dbReference type="PIRSF" id="PIRSF018266">
    <property type="entry name" value="FecR"/>
    <property type="match status" value="1"/>
</dbReference>
<name>A0A327WCT3_9BACT</name>
<comment type="caution">
    <text evidence="4">The sequence shown here is derived from an EMBL/GenBank/DDBJ whole genome shotgun (WGS) entry which is preliminary data.</text>
</comment>
<dbReference type="RefSeq" id="WP_111590386.1">
    <property type="nucleotide sequence ID" value="NZ_QLMA01000001.1"/>
</dbReference>
<evidence type="ECO:0000259" key="3">
    <source>
        <dbReference type="Pfam" id="PF16344"/>
    </source>
</evidence>
<dbReference type="InterPro" id="IPR012373">
    <property type="entry name" value="Ferrdict_sens_TM"/>
</dbReference>
<dbReference type="Gene3D" id="3.55.50.30">
    <property type="match status" value="1"/>
</dbReference>
<feature type="domain" description="Protein FecR C-terminal" evidence="3">
    <location>
        <begin position="274"/>
        <end position="340"/>
    </location>
</feature>
<keyword evidence="1" id="KW-0812">Transmembrane</keyword>
<dbReference type="PANTHER" id="PTHR30273">
    <property type="entry name" value="PERIPLASMIC SIGNAL SENSOR AND SIGMA FACTOR ACTIVATOR FECR-RELATED"/>
    <property type="match status" value="1"/>
</dbReference>
<dbReference type="GO" id="GO:0016989">
    <property type="term" value="F:sigma factor antagonist activity"/>
    <property type="evidence" value="ECO:0007669"/>
    <property type="project" value="TreeGrafter"/>
</dbReference>
<dbReference type="EMBL" id="QLMA01000001">
    <property type="protein sequence ID" value="RAJ87712.1"/>
    <property type="molecule type" value="Genomic_DNA"/>
</dbReference>
<evidence type="ECO:0000259" key="2">
    <source>
        <dbReference type="Pfam" id="PF04773"/>
    </source>
</evidence>